<feature type="compositionally biased region" description="Polar residues" evidence="4">
    <location>
        <begin position="432"/>
        <end position="453"/>
    </location>
</feature>
<evidence type="ECO:0000256" key="1">
    <source>
        <dbReference type="ARBA" id="ARBA00022737"/>
    </source>
</evidence>
<evidence type="ECO:0000256" key="2">
    <source>
        <dbReference type="ARBA" id="ARBA00022803"/>
    </source>
</evidence>
<feature type="region of interest" description="Disordered" evidence="4">
    <location>
        <begin position="260"/>
        <end position="299"/>
    </location>
</feature>
<dbReference type="SMART" id="SM00028">
    <property type="entry name" value="TPR"/>
    <property type="match status" value="2"/>
</dbReference>
<evidence type="ECO:0000256" key="3">
    <source>
        <dbReference type="PROSITE-ProRule" id="PRU00339"/>
    </source>
</evidence>
<reference evidence="5 6" key="1">
    <citation type="submission" date="2024-09" db="EMBL/GenBank/DDBJ databases">
        <title>Rethinking Asexuality: The Enigmatic Case of Functional Sexual Genes in Lepraria (Stereocaulaceae).</title>
        <authorList>
            <person name="Doellman M."/>
            <person name="Sun Y."/>
            <person name="Barcenas-Pena A."/>
            <person name="Lumbsch H.T."/>
            <person name="Grewe F."/>
        </authorList>
    </citation>
    <scope>NUCLEOTIDE SEQUENCE [LARGE SCALE GENOMIC DNA]</scope>
    <source>
        <strain evidence="5 6">Grewe 0041</strain>
    </source>
</reference>
<dbReference type="EMBL" id="JBHFEH010000098">
    <property type="protein sequence ID" value="KAL2047502.1"/>
    <property type="molecule type" value="Genomic_DNA"/>
</dbReference>
<dbReference type="InterPro" id="IPR011990">
    <property type="entry name" value="TPR-like_helical_dom_sf"/>
</dbReference>
<feature type="compositionally biased region" description="Acidic residues" evidence="4">
    <location>
        <begin position="805"/>
        <end position="814"/>
    </location>
</feature>
<dbReference type="Gene3D" id="1.25.40.10">
    <property type="entry name" value="Tetratricopeptide repeat domain"/>
    <property type="match status" value="1"/>
</dbReference>
<keyword evidence="6" id="KW-1185">Reference proteome</keyword>
<evidence type="ECO:0000313" key="5">
    <source>
        <dbReference type="EMBL" id="KAL2047502.1"/>
    </source>
</evidence>
<organism evidence="5 6">
    <name type="scientific">Lepraria finkii</name>
    <dbReference type="NCBI Taxonomy" id="1340010"/>
    <lineage>
        <taxon>Eukaryota</taxon>
        <taxon>Fungi</taxon>
        <taxon>Dikarya</taxon>
        <taxon>Ascomycota</taxon>
        <taxon>Pezizomycotina</taxon>
        <taxon>Lecanoromycetes</taxon>
        <taxon>OSLEUM clade</taxon>
        <taxon>Lecanoromycetidae</taxon>
        <taxon>Lecanorales</taxon>
        <taxon>Lecanorineae</taxon>
        <taxon>Stereocaulaceae</taxon>
        <taxon>Lepraria</taxon>
    </lineage>
</organism>
<evidence type="ECO:0000313" key="6">
    <source>
        <dbReference type="Proteomes" id="UP001590951"/>
    </source>
</evidence>
<feature type="repeat" description="TPR" evidence="3">
    <location>
        <begin position="631"/>
        <end position="664"/>
    </location>
</feature>
<feature type="region of interest" description="Disordered" evidence="4">
    <location>
        <begin position="684"/>
        <end position="717"/>
    </location>
</feature>
<name>A0ABR4AP30_9LECA</name>
<feature type="region of interest" description="Disordered" evidence="4">
    <location>
        <begin position="432"/>
        <end position="457"/>
    </location>
</feature>
<sequence>MNNLELQDVTKSSLSRAILGHDHTVPRIDAISLKSCSGDWTQYISQRVDVISEDPSCSPQTSREVFLLGISAFNAFLQANVTGPSLSWDSAIIFPKEVEKGTAVEKIRKQLISSLSVDGETIYQLTPHVELFCLAQCLLNDRSLGGNTEQILARLRVNFWHQRLLSEVSPTLQQNVYNDLLLLEQRILAEKVDSEIISPAEFLVERATIHIHHGFDAKARDDLNAAARKRLFHFALTGRLGKRTKYQEKELSQLVVLAKSEDQQQKSSDQSRDIQQSGDVCTDREVPKSTARNSAASKPQALDLNDDTLLESIAFAKDTNLPRVIQADDDLPESLLSLDPGNQPQLEPLDAVILLAIASSITNTSPTDGLTREGTLPYAERVLSGGSSNWQVYTQALLVRSRIEGYKIRTIERGLLQLQALVDQVIAETTPSVDSSSSAAEQASNGVSSTTFLPQPKKPESALVSERLRYIHALASPLRWKLEAELADRWVSLGGLRTALEIYERLQMWAEVALCWAANDREDKARKIIRRQLYNPVITISREKLLEDNDDTDVGDYSIERDPLPPDAPRLFCILGDIEKSTAAYERAWTVSNYRYARAQRSLGKHYMATGHLDKAGEAYAKSLKVNPQNHSTWFALGCVRLQLEDWAGAVDAFGPAVQIDGDDAESWSNLAVALLKLPPDVSASNLKGTTNDRDVERANDDPAIDEDEKVPQMPPVDPQRHIREAFVALKRASTLKRDSFRIWQNLLSVGVQLAPPPYTDLIVAQTRLIDLLGKTEGESCVDVEIVEAIVLHLIAITPSTPTESTEDDEDQAETADGKKKLTSKRMGLERMIIDLVQKRITPLITSSRRLWLLTAKLSQHLGHPTATLSAYEKAWRVTLNKPGWDTGAGTESAKSTWSEVSEATIDLVDAYESLRERTRESSMAARELVAKNWKFKARSALRSVMSRAKEGWEGDAGYETLNERLQELKSI</sequence>
<evidence type="ECO:0000256" key="4">
    <source>
        <dbReference type="SAM" id="MobiDB-lite"/>
    </source>
</evidence>
<dbReference type="PANTHER" id="PTHR16193">
    <property type="entry name" value="TETRATRICOPEPTIDE REPEAT PROTEIN 27"/>
    <property type="match status" value="1"/>
</dbReference>
<comment type="caution">
    <text evidence="5">The sequence shown here is derived from an EMBL/GenBank/DDBJ whole genome shotgun (WGS) entry which is preliminary data.</text>
</comment>
<dbReference type="InterPro" id="IPR044244">
    <property type="entry name" value="TTC27/Emw1"/>
</dbReference>
<accession>A0ABR4AP30</accession>
<dbReference type="PANTHER" id="PTHR16193:SF0">
    <property type="entry name" value="TETRATRICOPEPTIDE REPEAT PROTEIN 27"/>
    <property type="match status" value="1"/>
</dbReference>
<dbReference type="InterPro" id="IPR019734">
    <property type="entry name" value="TPR_rpt"/>
</dbReference>
<keyword evidence="2 3" id="KW-0802">TPR repeat</keyword>
<feature type="compositionally biased region" description="Basic and acidic residues" evidence="4">
    <location>
        <begin position="691"/>
        <end position="701"/>
    </location>
</feature>
<dbReference type="PROSITE" id="PS50005">
    <property type="entry name" value="TPR"/>
    <property type="match status" value="2"/>
</dbReference>
<protein>
    <recommendedName>
        <fullName evidence="7">TPR repeat-containing protein</fullName>
    </recommendedName>
</protein>
<feature type="region of interest" description="Disordered" evidence="4">
    <location>
        <begin position="801"/>
        <end position="821"/>
    </location>
</feature>
<keyword evidence="1" id="KW-0677">Repeat</keyword>
<feature type="compositionally biased region" description="Basic and acidic residues" evidence="4">
    <location>
        <begin position="260"/>
        <end position="272"/>
    </location>
</feature>
<feature type="repeat" description="TPR" evidence="3">
    <location>
        <begin position="597"/>
        <end position="630"/>
    </location>
</feature>
<dbReference type="SUPFAM" id="SSF48452">
    <property type="entry name" value="TPR-like"/>
    <property type="match status" value="1"/>
</dbReference>
<gene>
    <name evidence="5" type="ORF">ABVK25_011429</name>
</gene>
<dbReference type="Proteomes" id="UP001590951">
    <property type="component" value="Unassembled WGS sequence"/>
</dbReference>
<proteinExistence type="predicted"/>
<evidence type="ECO:0008006" key="7">
    <source>
        <dbReference type="Google" id="ProtNLM"/>
    </source>
</evidence>